<proteinExistence type="predicted"/>
<dbReference type="SUPFAM" id="SSF46689">
    <property type="entry name" value="Homeodomain-like"/>
    <property type="match status" value="1"/>
</dbReference>
<dbReference type="InterPro" id="IPR041586">
    <property type="entry name" value="PsrA_TetR_C"/>
</dbReference>
<feature type="DNA-binding region" description="H-T-H motif" evidence="2">
    <location>
        <begin position="36"/>
        <end position="55"/>
    </location>
</feature>
<dbReference type="Proteomes" id="UP001499988">
    <property type="component" value="Unassembled WGS sequence"/>
</dbReference>
<dbReference type="Pfam" id="PF00440">
    <property type="entry name" value="TetR_N"/>
    <property type="match status" value="1"/>
</dbReference>
<feature type="domain" description="HTH tetR-type" evidence="3">
    <location>
        <begin position="13"/>
        <end position="73"/>
    </location>
</feature>
<dbReference type="PANTHER" id="PTHR30055">
    <property type="entry name" value="HTH-TYPE TRANSCRIPTIONAL REGULATOR RUTR"/>
    <property type="match status" value="1"/>
</dbReference>
<evidence type="ECO:0000259" key="3">
    <source>
        <dbReference type="PROSITE" id="PS50977"/>
    </source>
</evidence>
<protein>
    <recommendedName>
        <fullName evidence="3">HTH tetR-type domain-containing protein</fullName>
    </recommendedName>
</protein>
<evidence type="ECO:0000313" key="5">
    <source>
        <dbReference type="Proteomes" id="UP001499988"/>
    </source>
</evidence>
<dbReference type="InterPro" id="IPR001647">
    <property type="entry name" value="HTH_TetR"/>
</dbReference>
<reference evidence="5" key="1">
    <citation type="journal article" date="2019" name="Int. J. Syst. Evol. Microbiol.">
        <title>The Global Catalogue of Microorganisms (GCM) 10K type strain sequencing project: providing services to taxonomists for standard genome sequencing and annotation.</title>
        <authorList>
            <consortium name="The Broad Institute Genomics Platform"/>
            <consortium name="The Broad Institute Genome Sequencing Center for Infectious Disease"/>
            <person name="Wu L."/>
            <person name="Ma J."/>
        </authorList>
    </citation>
    <scope>NUCLEOTIDE SEQUENCE [LARGE SCALE GENOMIC DNA]</scope>
    <source>
        <strain evidence="5">JCM 18401</strain>
    </source>
</reference>
<dbReference type="RefSeq" id="WP_345334984.1">
    <property type="nucleotide sequence ID" value="NZ_BAABJZ010000024.1"/>
</dbReference>
<dbReference type="InterPro" id="IPR036271">
    <property type="entry name" value="Tet_transcr_reg_TetR-rel_C_sf"/>
</dbReference>
<organism evidence="4 5">
    <name type="scientific">Ferrimonas pelagia</name>
    <dbReference type="NCBI Taxonomy" id="1177826"/>
    <lineage>
        <taxon>Bacteria</taxon>
        <taxon>Pseudomonadati</taxon>
        <taxon>Pseudomonadota</taxon>
        <taxon>Gammaproteobacteria</taxon>
        <taxon>Alteromonadales</taxon>
        <taxon>Ferrimonadaceae</taxon>
        <taxon>Ferrimonas</taxon>
    </lineage>
</organism>
<dbReference type="SUPFAM" id="SSF48498">
    <property type="entry name" value="Tetracyclin repressor-like, C-terminal domain"/>
    <property type="match status" value="1"/>
</dbReference>
<dbReference type="Pfam" id="PF17939">
    <property type="entry name" value="TetR_C_30"/>
    <property type="match status" value="1"/>
</dbReference>
<dbReference type="EMBL" id="BAABJZ010000024">
    <property type="protein sequence ID" value="GAA4883777.1"/>
    <property type="molecule type" value="Genomic_DNA"/>
</dbReference>
<dbReference type="PROSITE" id="PS50977">
    <property type="entry name" value="HTH_TETR_2"/>
    <property type="match status" value="1"/>
</dbReference>
<dbReference type="InterPro" id="IPR009057">
    <property type="entry name" value="Homeodomain-like_sf"/>
</dbReference>
<evidence type="ECO:0000256" key="2">
    <source>
        <dbReference type="PROSITE-ProRule" id="PRU00335"/>
    </source>
</evidence>
<comment type="caution">
    <text evidence="4">The sequence shown here is derived from an EMBL/GenBank/DDBJ whole genome shotgun (WGS) entry which is preliminary data.</text>
</comment>
<gene>
    <name evidence="4" type="ORF">GCM10023333_17550</name>
</gene>
<accession>A0ABP9ENR6</accession>
<evidence type="ECO:0000256" key="1">
    <source>
        <dbReference type="ARBA" id="ARBA00023125"/>
    </source>
</evidence>
<dbReference type="InterPro" id="IPR050109">
    <property type="entry name" value="HTH-type_TetR-like_transc_reg"/>
</dbReference>
<sequence>MTVETKKVRQHGRLTQSDILDKAEVLFAREGVARVSLREINKACGISQGVIHYHFGGRDGLIKALLERRFPALTRRRQQLVQSLLIDNPKLAIGDVLEVLGRPLAELSIEGGKAGNRFVQVLVQLHQERNPVYSQIAAQQMGTLGVHLLDQMYKILPHLAKNQVEYRLQMAHSALFIGLTQLHDAPYPWQQGLMDKPLSPEQRMDDLIAMLAAGFETES</sequence>
<keyword evidence="5" id="KW-1185">Reference proteome</keyword>
<keyword evidence="1 2" id="KW-0238">DNA-binding</keyword>
<name>A0ABP9ENR6_9GAMM</name>
<dbReference type="Gene3D" id="1.10.357.10">
    <property type="entry name" value="Tetracycline Repressor, domain 2"/>
    <property type="match status" value="1"/>
</dbReference>
<dbReference type="PRINTS" id="PR00455">
    <property type="entry name" value="HTHTETR"/>
</dbReference>
<dbReference type="PANTHER" id="PTHR30055:SF226">
    <property type="entry name" value="HTH-TYPE TRANSCRIPTIONAL REGULATOR PKSA"/>
    <property type="match status" value="1"/>
</dbReference>
<evidence type="ECO:0000313" key="4">
    <source>
        <dbReference type="EMBL" id="GAA4883777.1"/>
    </source>
</evidence>